<sequence>MTVCSKDEMVPGIFWVGAIDWSVRNFHGYTTDEGSSYNAYLIMDEEPTLIDTVKAEFADQMVERIRSVTPLSSIKYIVMNHGENDHSGALPTLVRLMPQLVIITNEICHQTLLALYPPLKSAKFQITHELKLKTHSLTFVQIPMVHWPDSMITFCPEKRVVFSNDGFGQHIACSERWSDQLVIDHVMVLAKEYMANILGLCQVPIVQALKHVVKLSFDYVLTAHGLSWRNEHIGTIVKEYALFSENKQMKKKLTIYFCSLYGSIKAVAEQICQASKYPTQLLDLKVTNITKCALNAYDSEFLAFGCYTYNGGMNPDMESLIQYLAGLHLIRNRKVYVFGSFCYADKAVKQMIDLITKAGGIVVGKQLYKLKADPECMYDMEDDIRKLFD</sequence>
<gene>
    <name evidence="2" type="ORF">HINF_LOCUS41574</name>
    <name evidence="3" type="ORF">HINF_LOCUS59498</name>
</gene>
<organism evidence="2">
    <name type="scientific">Hexamita inflata</name>
    <dbReference type="NCBI Taxonomy" id="28002"/>
    <lineage>
        <taxon>Eukaryota</taxon>
        <taxon>Metamonada</taxon>
        <taxon>Diplomonadida</taxon>
        <taxon>Hexamitidae</taxon>
        <taxon>Hexamitinae</taxon>
        <taxon>Hexamita</taxon>
    </lineage>
</organism>
<dbReference type="GO" id="GO:0010181">
    <property type="term" value="F:FMN binding"/>
    <property type="evidence" value="ECO:0007669"/>
    <property type="project" value="InterPro"/>
</dbReference>
<dbReference type="InterPro" id="IPR045761">
    <property type="entry name" value="ODP_dom"/>
</dbReference>
<dbReference type="PIRSF" id="PIRSF005243">
    <property type="entry name" value="ROO"/>
    <property type="match status" value="1"/>
</dbReference>
<comment type="caution">
    <text evidence="2">The sequence shown here is derived from an EMBL/GenBank/DDBJ whole genome shotgun (WGS) entry which is preliminary data.</text>
</comment>
<name>A0AA86QIP2_9EUKA</name>
<keyword evidence="4" id="KW-1185">Reference proteome</keyword>
<dbReference type="InterPro" id="IPR008254">
    <property type="entry name" value="Flavodoxin/NO_synth"/>
</dbReference>
<protein>
    <submittedName>
        <fullName evidence="2">A-type flavoprotein</fullName>
    </submittedName>
    <submittedName>
        <fullName evidence="3">A-type_flavoprotein</fullName>
    </submittedName>
</protein>
<dbReference type="InterPro" id="IPR016440">
    <property type="entry name" value="Rubredoxin-O_OxRdtase"/>
</dbReference>
<dbReference type="CDD" id="cd07709">
    <property type="entry name" value="flavodiiron_proteins_MBL-fold"/>
    <property type="match status" value="1"/>
</dbReference>
<dbReference type="Proteomes" id="UP001642409">
    <property type="component" value="Unassembled WGS sequence"/>
</dbReference>
<dbReference type="EMBL" id="CAXDID020000341">
    <property type="protein sequence ID" value="CAL6079670.1"/>
    <property type="molecule type" value="Genomic_DNA"/>
</dbReference>
<dbReference type="Pfam" id="PF00258">
    <property type="entry name" value="Flavodoxin_1"/>
    <property type="match status" value="1"/>
</dbReference>
<dbReference type="GO" id="GO:0046872">
    <property type="term" value="F:metal ion binding"/>
    <property type="evidence" value="ECO:0007669"/>
    <property type="project" value="InterPro"/>
</dbReference>
<reference evidence="2" key="1">
    <citation type="submission" date="2023-06" db="EMBL/GenBank/DDBJ databases">
        <authorList>
            <person name="Kurt Z."/>
        </authorList>
    </citation>
    <scope>NUCLEOTIDE SEQUENCE</scope>
</reference>
<dbReference type="EMBL" id="CATOUU010000842">
    <property type="protein sequence ID" value="CAI9953929.1"/>
    <property type="molecule type" value="Genomic_DNA"/>
</dbReference>
<evidence type="ECO:0000313" key="2">
    <source>
        <dbReference type="EMBL" id="CAI9953929.1"/>
    </source>
</evidence>
<dbReference type="InterPro" id="IPR036866">
    <property type="entry name" value="RibonucZ/Hydroxyglut_hydro"/>
</dbReference>
<reference evidence="3 4" key="2">
    <citation type="submission" date="2024-07" db="EMBL/GenBank/DDBJ databases">
        <authorList>
            <person name="Akdeniz Z."/>
        </authorList>
    </citation>
    <scope>NUCLEOTIDE SEQUENCE [LARGE SCALE GENOMIC DNA]</scope>
</reference>
<dbReference type="PANTHER" id="PTHR43717">
    <property type="entry name" value="ANAEROBIC NITRIC OXIDE REDUCTASE FLAVORUBREDOXIN"/>
    <property type="match status" value="1"/>
</dbReference>
<evidence type="ECO:0000313" key="4">
    <source>
        <dbReference type="Proteomes" id="UP001642409"/>
    </source>
</evidence>
<dbReference type="InterPro" id="IPR029039">
    <property type="entry name" value="Flavoprotein-like_sf"/>
</dbReference>
<dbReference type="Gene3D" id="3.40.50.360">
    <property type="match status" value="1"/>
</dbReference>
<dbReference type="SUPFAM" id="SSF56281">
    <property type="entry name" value="Metallo-hydrolase/oxidoreductase"/>
    <property type="match status" value="1"/>
</dbReference>
<dbReference type="GO" id="GO:0016491">
    <property type="term" value="F:oxidoreductase activity"/>
    <property type="evidence" value="ECO:0007669"/>
    <property type="project" value="InterPro"/>
</dbReference>
<accession>A0AA86QIP2</accession>
<dbReference type="SMART" id="SM00849">
    <property type="entry name" value="Lactamase_B"/>
    <property type="match status" value="1"/>
</dbReference>
<dbReference type="InterPro" id="IPR001279">
    <property type="entry name" value="Metallo-B-lactamas"/>
</dbReference>
<dbReference type="PROSITE" id="PS50902">
    <property type="entry name" value="FLAVODOXIN_LIKE"/>
    <property type="match status" value="1"/>
</dbReference>
<dbReference type="SUPFAM" id="SSF52218">
    <property type="entry name" value="Flavoproteins"/>
    <property type="match status" value="1"/>
</dbReference>
<dbReference type="PANTHER" id="PTHR43717:SF1">
    <property type="entry name" value="ANAEROBIC NITRIC OXIDE REDUCTASE FLAVORUBREDOXIN"/>
    <property type="match status" value="1"/>
</dbReference>
<dbReference type="Gene3D" id="3.60.15.10">
    <property type="entry name" value="Ribonuclease Z/Hydroxyacylglutathione hydrolase-like"/>
    <property type="match status" value="1"/>
</dbReference>
<evidence type="ECO:0000313" key="3">
    <source>
        <dbReference type="EMBL" id="CAL6079670.1"/>
    </source>
</evidence>
<feature type="domain" description="Flavodoxin-like" evidence="1">
    <location>
        <begin position="253"/>
        <end position="389"/>
    </location>
</feature>
<evidence type="ECO:0000259" key="1">
    <source>
        <dbReference type="PROSITE" id="PS50902"/>
    </source>
</evidence>
<proteinExistence type="predicted"/>
<dbReference type="AlphaFoldDB" id="A0AA86QIP2"/>
<dbReference type="GO" id="GO:0009055">
    <property type="term" value="F:electron transfer activity"/>
    <property type="evidence" value="ECO:0007669"/>
    <property type="project" value="InterPro"/>
</dbReference>
<dbReference type="Pfam" id="PF19583">
    <property type="entry name" value="ODP"/>
    <property type="match status" value="1"/>
</dbReference>